<dbReference type="InterPro" id="IPR013809">
    <property type="entry name" value="ENTH"/>
</dbReference>
<dbReference type="PANTHER" id="PTHR10407:SF15">
    <property type="entry name" value="HUNTINGTIN INTERACTING PROTEIN 1"/>
    <property type="match status" value="1"/>
</dbReference>
<dbReference type="PANTHER" id="PTHR10407">
    <property type="entry name" value="HUNTINGTIN INTERACTING PROTEIN 1"/>
    <property type="match status" value="1"/>
</dbReference>
<dbReference type="GO" id="GO:0051015">
    <property type="term" value="F:actin filament binding"/>
    <property type="evidence" value="ECO:0007669"/>
    <property type="project" value="TreeGrafter"/>
</dbReference>
<keyword evidence="3" id="KW-0963">Cytoplasm</keyword>
<evidence type="ECO:0000313" key="9">
    <source>
        <dbReference type="Proteomes" id="UP000015104"/>
    </source>
</evidence>
<dbReference type="Gene3D" id="1.20.1410.10">
    <property type="entry name" value="I/LWEQ domain"/>
    <property type="match status" value="1"/>
</dbReference>
<evidence type="ECO:0000256" key="2">
    <source>
        <dbReference type="ARBA" id="ARBA00010135"/>
    </source>
</evidence>
<dbReference type="InterPro" id="IPR008942">
    <property type="entry name" value="ENTH_VHS"/>
</dbReference>
<evidence type="ECO:0008006" key="10">
    <source>
        <dbReference type="Google" id="ProtNLM"/>
    </source>
</evidence>
<dbReference type="GO" id="GO:0032051">
    <property type="term" value="F:clathrin light chain binding"/>
    <property type="evidence" value="ECO:0007669"/>
    <property type="project" value="TreeGrafter"/>
</dbReference>
<dbReference type="SUPFAM" id="SSF48464">
    <property type="entry name" value="ENTH/VHS domain"/>
    <property type="match status" value="1"/>
</dbReference>
<dbReference type="EnsemblMetazoa" id="tetur14g00490.1">
    <property type="protein sequence ID" value="tetur14g00490.1"/>
    <property type="gene ID" value="tetur14g00490"/>
</dbReference>
<gene>
    <name evidence="8" type="primary">107365319</name>
</gene>
<comment type="subcellular location">
    <subcellularLocation>
        <location evidence="1">Cytoplasm</location>
    </subcellularLocation>
</comment>
<keyword evidence="9" id="KW-1185">Reference proteome</keyword>
<proteinExistence type="inferred from homology"/>
<evidence type="ECO:0000313" key="8">
    <source>
        <dbReference type="EnsemblMetazoa" id="tetur14g00490.1"/>
    </source>
</evidence>
<dbReference type="GO" id="GO:0043325">
    <property type="term" value="F:phosphatidylinositol-3,4-bisphosphate binding"/>
    <property type="evidence" value="ECO:0007669"/>
    <property type="project" value="TreeGrafter"/>
</dbReference>
<protein>
    <recommendedName>
        <fullName evidence="10">I/LWEQ domain-containing protein</fullName>
    </recommendedName>
</protein>
<evidence type="ECO:0000259" key="6">
    <source>
        <dbReference type="PROSITE" id="PS50942"/>
    </source>
</evidence>
<keyword evidence="5" id="KW-0175">Coiled coil</keyword>
<keyword evidence="4" id="KW-0009">Actin-binding</keyword>
<dbReference type="GO" id="GO:0030864">
    <property type="term" value="C:cortical actin cytoskeleton"/>
    <property type="evidence" value="ECO:0007669"/>
    <property type="project" value="TreeGrafter"/>
</dbReference>
<organism evidence="8 9">
    <name type="scientific">Tetranychus urticae</name>
    <name type="common">Two-spotted spider mite</name>
    <dbReference type="NCBI Taxonomy" id="32264"/>
    <lineage>
        <taxon>Eukaryota</taxon>
        <taxon>Metazoa</taxon>
        <taxon>Ecdysozoa</taxon>
        <taxon>Arthropoda</taxon>
        <taxon>Chelicerata</taxon>
        <taxon>Arachnida</taxon>
        <taxon>Acari</taxon>
        <taxon>Acariformes</taxon>
        <taxon>Trombidiformes</taxon>
        <taxon>Prostigmata</taxon>
        <taxon>Eleutherengona</taxon>
        <taxon>Raphignathae</taxon>
        <taxon>Tetranychoidea</taxon>
        <taxon>Tetranychidae</taxon>
        <taxon>Tetranychus</taxon>
    </lineage>
</organism>
<dbReference type="OMA" id="FQMSVEM"/>
<dbReference type="AlphaFoldDB" id="T1KKY7"/>
<feature type="domain" description="I/LWEQ" evidence="7">
    <location>
        <begin position="711"/>
        <end position="952"/>
    </location>
</feature>
<dbReference type="InterPro" id="IPR011417">
    <property type="entry name" value="ANTH_dom"/>
</dbReference>
<evidence type="ECO:0000256" key="3">
    <source>
        <dbReference type="ARBA" id="ARBA00022490"/>
    </source>
</evidence>
<evidence type="ECO:0000256" key="4">
    <source>
        <dbReference type="ARBA" id="ARBA00023203"/>
    </source>
</evidence>
<dbReference type="SUPFAM" id="SSF109885">
    <property type="entry name" value="I/LWEQ domain"/>
    <property type="match status" value="1"/>
</dbReference>
<dbReference type="InterPro" id="IPR035964">
    <property type="entry name" value="I/LWEQ_dom_sf"/>
</dbReference>
<comment type="similarity">
    <text evidence="2">Belongs to the SLA2 family.</text>
</comment>
<dbReference type="Pfam" id="PF01608">
    <property type="entry name" value="I_LWEQ"/>
    <property type="match status" value="1"/>
</dbReference>
<dbReference type="FunFam" id="1.25.40.90:FF:000012">
    <property type="entry name" value="Huntingtin interacting protein 1-related"/>
    <property type="match status" value="1"/>
</dbReference>
<dbReference type="GO" id="GO:0006897">
    <property type="term" value="P:endocytosis"/>
    <property type="evidence" value="ECO:0007669"/>
    <property type="project" value="InterPro"/>
</dbReference>
<dbReference type="EMBL" id="CAEY01000201">
    <property type="status" value="NOT_ANNOTATED_CDS"/>
    <property type="molecule type" value="Genomic_DNA"/>
</dbReference>
<dbReference type="FunFam" id="1.20.1410.10:FF:000006">
    <property type="entry name" value="Huntingtin interacting protein"/>
    <property type="match status" value="1"/>
</dbReference>
<feature type="coiled-coil region" evidence="5">
    <location>
        <begin position="911"/>
        <end position="947"/>
    </location>
</feature>
<feature type="coiled-coil region" evidence="5">
    <location>
        <begin position="392"/>
        <end position="529"/>
    </location>
</feature>
<dbReference type="InterPro" id="IPR030224">
    <property type="entry name" value="Sla2_fam"/>
</dbReference>
<dbReference type="InterPro" id="IPR002558">
    <property type="entry name" value="ILWEQ_dom"/>
</dbReference>
<evidence type="ECO:0000256" key="1">
    <source>
        <dbReference type="ARBA" id="ARBA00004496"/>
    </source>
</evidence>
<dbReference type="Gene3D" id="1.20.5.1700">
    <property type="match status" value="1"/>
</dbReference>
<dbReference type="Pfam" id="PF07651">
    <property type="entry name" value="ANTH"/>
    <property type="match status" value="1"/>
</dbReference>
<dbReference type="eggNOG" id="KOG0980">
    <property type="taxonomic scope" value="Eukaryota"/>
</dbReference>
<dbReference type="GO" id="GO:0035615">
    <property type="term" value="F:clathrin adaptor activity"/>
    <property type="evidence" value="ECO:0007669"/>
    <property type="project" value="TreeGrafter"/>
</dbReference>
<dbReference type="Proteomes" id="UP000015104">
    <property type="component" value="Unassembled WGS sequence"/>
</dbReference>
<dbReference type="PROSITE" id="PS50945">
    <property type="entry name" value="I_LWEQ"/>
    <property type="match status" value="1"/>
</dbReference>
<reference evidence="8" key="2">
    <citation type="submission" date="2015-06" db="UniProtKB">
        <authorList>
            <consortium name="EnsemblMetazoa"/>
        </authorList>
    </citation>
    <scope>IDENTIFICATION</scope>
</reference>
<dbReference type="SMART" id="SM00307">
    <property type="entry name" value="ILWEQ"/>
    <property type="match status" value="1"/>
</dbReference>
<name>T1KKY7_TETUR</name>
<dbReference type="GO" id="GO:0048268">
    <property type="term" value="P:clathrin coat assembly"/>
    <property type="evidence" value="ECO:0007669"/>
    <property type="project" value="TreeGrafter"/>
</dbReference>
<dbReference type="GO" id="GO:0030136">
    <property type="term" value="C:clathrin-coated vesicle"/>
    <property type="evidence" value="ECO:0007669"/>
    <property type="project" value="TreeGrafter"/>
</dbReference>
<dbReference type="GO" id="GO:0007015">
    <property type="term" value="P:actin filament organization"/>
    <property type="evidence" value="ECO:0007669"/>
    <property type="project" value="TreeGrafter"/>
</dbReference>
<dbReference type="CDD" id="cd17006">
    <property type="entry name" value="ANTH_N_HIP1_like"/>
    <property type="match status" value="1"/>
</dbReference>
<evidence type="ECO:0000259" key="7">
    <source>
        <dbReference type="PROSITE" id="PS50945"/>
    </source>
</evidence>
<accession>T1KKY7</accession>
<sequence length="953" mass="108431">MSLHSDVDHSQANSIRKAVNNNECPVKEKHVRRIIIESFREKGSQFFWNLVLKLPLQENPIVCWKFCHVVHKLLREGHPKAIIDAYPNRRIISDLGRFWGSLKDGYGKLIQNYCALLVSKMDFHVRNIRFPGSLLVTDEELDEISERDVNVFFQLSCEMFDYLDEILNLQSAVFGSLDMSRANSMTSAGQCRLAPLIPCIQDSSQLYDYSVKVLFKLHGALPPGTLDGHRDRFLTQFKLLKQFYLNSSNLQYFRYLIQIPLLPDNPPNFLLASDLKSHVTPVVILPQQSDSPDGSEATDTLIDLSFPNNQNEQEKSDENSSVWSFKSEPVNGSASHEALEVKDNLIIKLKRRIDELEMEIQQIRIEDGRVIDSFRRKLTEAECNAVESDRALKAIAMDKDNLMKENEELKQEITKLKIGTDNQQENTKANEKLAKVLDIYKKLRDEHIELLRAKAEVDKNCISAKSALERELKAKESLEEQLKGLKHKVEENNIKNETVEKAEAIEAYNKKLLTEIALLQKEKLQTEGELSDVQKHLLMVKADIEDQSRIWEAKFNELKWHLLDLMLQETHNSTSKLNDDIDTGNCPVTIFSTPENFFNQCDSLKDWLEKLSSASQNVTSLLVNLDDISKFIINYYSSLSHTFHCGRVIYQTLPNFDLAQELMNHCKNLVNSSLQLNQKMRNRVDIKNQLEATSSCVNEIIALRSKIMPQLNLNQNQNLEQLLTQELTDMDKAIEEAVNKLEQMMAISKKQDTGVTLEVNENILDSCTGLMQAIVRLVKNSKELQKEIIVQGKGSASPSEFYQRNHRWTEGLISASKVVALAAKLLVESADKVIAGKAKFEELVVASNEIAAATAQLVVASRVKADSKSVKMSKLAQSSKEVREATGNVVAIAKSCAEKTEDVDTMDFSKLTLHQAKKMEMESQVRLLELESELTRERMRLAGLRKRHYHLAS</sequence>
<dbReference type="STRING" id="32264.T1KKY7"/>
<feature type="domain" description="ENTH" evidence="6">
    <location>
        <begin position="3"/>
        <end position="131"/>
    </location>
</feature>
<dbReference type="HOGENOM" id="CLU_006034_0_0_1"/>
<reference evidence="9" key="1">
    <citation type="submission" date="2011-08" db="EMBL/GenBank/DDBJ databases">
        <authorList>
            <person name="Rombauts S."/>
        </authorList>
    </citation>
    <scope>NUCLEOTIDE SEQUENCE</scope>
    <source>
        <strain evidence="9">London</strain>
    </source>
</reference>
<dbReference type="PROSITE" id="PS50942">
    <property type="entry name" value="ENTH"/>
    <property type="match status" value="1"/>
</dbReference>
<dbReference type="SMART" id="SM00273">
    <property type="entry name" value="ENTH"/>
    <property type="match status" value="1"/>
</dbReference>
<dbReference type="Gene3D" id="1.25.40.90">
    <property type="match status" value="1"/>
</dbReference>
<evidence type="ECO:0000256" key="5">
    <source>
        <dbReference type="SAM" id="Coils"/>
    </source>
</evidence>
<dbReference type="OrthoDB" id="8178130at2759"/>
<dbReference type="KEGG" id="tut:107365319"/>
<dbReference type="GO" id="GO:0080025">
    <property type="term" value="F:phosphatidylinositol-3,5-bisphosphate binding"/>
    <property type="evidence" value="ECO:0007669"/>
    <property type="project" value="TreeGrafter"/>
</dbReference>
<feature type="coiled-coil region" evidence="5">
    <location>
        <begin position="339"/>
        <end position="366"/>
    </location>
</feature>